<dbReference type="AlphaFoldDB" id="A0A550CU08"/>
<protein>
    <submittedName>
        <fullName evidence="6">WD40-repeat-containing domain protein</fullName>
    </submittedName>
</protein>
<dbReference type="Proteomes" id="UP000320762">
    <property type="component" value="Unassembled WGS sequence"/>
</dbReference>
<reference evidence="6 7" key="1">
    <citation type="journal article" date="2019" name="New Phytol.">
        <title>Comparative genomics reveals unique wood-decay strategies and fruiting body development in the Schizophyllaceae.</title>
        <authorList>
            <person name="Almasi E."/>
            <person name="Sahu N."/>
            <person name="Krizsan K."/>
            <person name="Balint B."/>
            <person name="Kovacs G.M."/>
            <person name="Kiss B."/>
            <person name="Cseklye J."/>
            <person name="Drula E."/>
            <person name="Henrissat B."/>
            <person name="Nagy I."/>
            <person name="Chovatia M."/>
            <person name="Adam C."/>
            <person name="LaButti K."/>
            <person name="Lipzen A."/>
            <person name="Riley R."/>
            <person name="Grigoriev I.V."/>
            <person name="Nagy L.G."/>
        </authorList>
    </citation>
    <scope>NUCLEOTIDE SEQUENCE [LARGE SCALE GENOMIC DNA]</scope>
    <source>
        <strain evidence="6 7">NL-1724</strain>
    </source>
</reference>
<dbReference type="PANTHER" id="PTHR22652:SF0">
    <property type="entry name" value="NUCLEOPORIN NUP43"/>
    <property type="match status" value="1"/>
</dbReference>
<comment type="caution">
    <text evidence="6">The sequence shown here is derived from an EMBL/GenBank/DDBJ whole genome shotgun (WGS) entry which is preliminary data.</text>
</comment>
<dbReference type="OrthoDB" id="1897642at2759"/>
<evidence type="ECO:0000256" key="4">
    <source>
        <dbReference type="ARBA" id="ARBA00023242"/>
    </source>
</evidence>
<dbReference type="SMART" id="SM00320">
    <property type="entry name" value="WD40"/>
    <property type="match status" value="3"/>
</dbReference>
<feature type="region of interest" description="Disordered" evidence="5">
    <location>
        <begin position="47"/>
        <end position="76"/>
    </location>
</feature>
<feature type="compositionally biased region" description="Polar residues" evidence="5">
    <location>
        <begin position="103"/>
        <end position="112"/>
    </location>
</feature>
<sequence>MNKNYTITNEFIDYTQGVVRWTVELPADSSDRTSIENNAHRDALNHPSTVQVPAHKPPPIPVASSPTTKSYAEPSGMDADDPIVVTAMDEYLLIPAARPTSLFNIDSSIPSEQTEDRDEPDVNASPAEGARPPSPFLPLLPGGADCRDPVRPPSSGAEPLVGPSYISDTARPSSPPRTSEALLATQWHDLSYFLKRPPQRQFVSGALSIDPPLCPGKGKQRADVGPDVNARCIQHAPSASADDTTPVIRRPRDEDDSSSEEEPLSRKPRSRPAAVNPPVILPGIHYDISKRSSSPAADDEIISIADSSDAEESSLHHALLCPQDGIIRIESHQQRDKPRRLLMRGDPGGTIGASGLYTVSMHGVVNHVYADPLRFSHTLLKMDDKTDTQMIDRHNSIDDACVLSDGTDEHFVFGHKNGSPELCVARVRDQKLVEYRSLQQVRSRKGVSAVCALPQPLTFATGGYDHSIHLWQLDRTLSCSPRILSVIRHASTVQALLPLHDKSSKLITAGADSVVNVYDLPSERVINTFKASVSVYHLHPTSFASCALLEVGHLEQQWEIRDLRKVPDRPVVRFGYTAGETHGRYMKGSAHAHLFAGGDTKGNVRLWDVRKTTKPLSVVEGLPGQKVSQVTFRNSSQLVVCSEANYLRVLDLQ</sequence>
<dbReference type="GO" id="GO:0031080">
    <property type="term" value="C:nuclear pore outer ring"/>
    <property type="evidence" value="ECO:0007669"/>
    <property type="project" value="TreeGrafter"/>
</dbReference>
<gene>
    <name evidence="6" type="ORF">BD626DRAFT_565121</name>
</gene>
<dbReference type="InterPro" id="IPR015943">
    <property type="entry name" value="WD40/YVTN_repeat-like_dom_sf"/>
</dbReference>
<dbReference type="EMBL" id="VDMD01000002">
    <property type="protein sequence ID" value="TRM68274.1"/>
    <property type="molecule type" value="Genomic_DNA"/>
</dbReference>
<keyword evidence="4" id="KW-0539">Nucleus</keyword>
<dbReference type="Pfam" id="PF00400">
    <property type="entry name" value="WD40"/>
    <property type="match status" value="1"/>
</dbReference>
<proteinExistence type="predicted"/>
<evidence type="ECO:0000313" key="6">
    <source>
        <dbReference type="EMBL" id="TRM68274.1"/>
    </source>
</evidence>
<dbReference type="PANTHER" id="PTHR22652">
    <property type="entry name" value="NUCLEOPORIN NUP43"/>
    <property type="match status" value="1"/>
</dbReference>
<dbReference type="Gene3D" id="2.130.10.10">
    <property type="entry name" value="YVTN repeat-like/Quinoprotein amine dehydrogenase"/>
    <property type="match status" value="2"/>
</dbReference>
<dbReference type="InterPro" id="IPR001680">
    <property type="entry name" value="WD40_rpt"/>
</dbReference>
<name>A0A550CU08_9AGAR</name>
<evidence type="ECO:0000313" key="7">
    <source>
        <dbReference type="Proteomes" id="UP000320762"/>
    </source>
</evidence>
<evidence type="ECO:0000256" key="3">
    <source>
        <dbReference type="ARBA" id="ARBA00022737"/>
    </source>
</evidence>
<feature type="region of interest" description="Disordered" evidence="5">
    <location>
        <begin position="235"/>
        <end position="278"/>
    </location>
</feature>
<comment type="subcellular location">
    <subcellularLocation>
        <location evidence="1">Nucleus</location>
    </subcellularLocation>
</comment>
<dbReference type="SUPFAM" id="SSF50978">
    <property type="entry name" value="WD40 repeat-like"/>
    <property type="match status" value="1"/>
</dbReference>
<dbReference type="STRING" id="97359.A0A550CU08"/>
<feature type="region of interest" description="Disordered" evidence="5">
    <location>
        <begin position="103"/>
        <end position="179"/>
    </location>
</feature>
<evidence type="ECO:0000256" key="2">
    <source>
        <dbReference type="ARBA" id="ARBA00022574"/>
    </source>
</evidence>
<accession>A0A550CU08</accession>
<organism evidence="6 7">
    <name type="scientific">Schizophyllum amplum</name>
    <dbReference type="NCBI Taxonomy" id="97359"/>
    <lineage>
        <taxon>Eukaryota</taxon>
        <taxon>Fungi</taxon>
        <taxon>Dikarya</taxon>
        <taxon>Basidiomycota</taxon>
        <taxon>Agaricomycotina</taxon>
        <taxon>Agaricomycetes</taxon>
        <taxon>Agaricomycetidae</taxon>
        <taxon>Agaricales</taxon>
        <taxon>Schizophyllaceae</taxon>
        <taxon>Schizophyllum</taxon>
    </lineage>
</organism>
<dbReference type="InterPro" id="IPR036322">
    <property type="entry name" value="WD40_repeat_dom_sf"/>
</dbReference>
<evidence type="ECO:0000256" key="5">
    <source>
        <dbReference type="SAM" id="MobiDB-lite"/>
    </source>
</evidence>
<keyword evidence="7" id="KW-1185">Reference proteome</keyword>
<evidence type="ECO:0000256" key="1">
    <source>
        <dbReference type="ARBA" id="ARBA00004123"/>
    </source>
</evidence>
<keyword evidence="3" id="KW-0677">Repeat</keyword>
<keyword evidence="2" id="KW-0853">WD repeat</keyword>